<dbReference type="EMBL" id="JABEZZ010000006">
    <property type="protein sequence ID" value="MBA0588386.1"/>
    <property type="molecule type" value="Genomic_DNA"/>
</dbReference>
<dbReference type="Gene3D" id="2.130.10.10">
    <property type="entry name" value="YVTN repeat-like/Quinoprotein amine dehydrogenase"/>
    <property type="match status" value="1"/>
</dbReference>
<dbReference type="SMART" id="SM00320">
    <property type="entry name" value="WD40"/>
    <property type="match status" value="4"/>
</dbReference>
<dbReference type="UniPathway" id="UPA00143"/>
<organism evidence="10 11">
    <name type="scientific">Gossypium raimondii</name>
    <name type="common">Peruvian cotton</name>
    <name type="synonym">Gossypium klotzschianum subsp. raimondii</name>
    <dbReference type="NCBI Taxonomy" id="29730"/>
    <lineage>
        <taxon>Eukaryota</taxon>
        <taxon>Viridiplantae</taxon>
        <taxon>Streptophyta</taxon>
        <taxon>Embryophyta</taxon>
        <taxon>Tracheophyta</taxon>
        <taxon>Spermatophyta</taxon>
        <taxon>Magnoliopsida</taxon>
        <taxon>eudicotyledons</taxon>
        <taxon>Gunneridae</taxon>
        <taxon>Pentapetalae</taxon>
        <taxon>rosids</taxon>
        <taxon>malvids</taxon>
        <taxon>Malvales</taxon>
        <taxon>Malvaceae</taxon>
        <taxon>Malvoideae</taxon>
        <taxon>Gossypium</taxon>
    </lineage>
</organism>
<dbReference type="InterPro" id="IPR056150">
    <property type="entry name" value="WD40_CDC20-Fz"/>
</dbReference>
<dbReference type="GO" id="GO:1905786">
    <property type="term" value="P:positive regulation of anaphase-promoting complex-dependent catabolic process"/>
    <property type="evidence" value="ECO:0007669"/>
    <property type="project" value="TreeGrafter"/>
</dbReference>
<keyword evidence="5" id="KW-0498">Mitosis</keyword>
<keyword evidence="6" id="KW-0131">Cell cycle</keyword>
<evidence type="ECO:0000313" key="10">
    <source>
        <dbReference type="EMBL" id="MBA0588386.1"/>
    </source>
</evidence>
<dbReference type="InterPro" id="IPR036322">
    <property type="entry name" value="WD40_repeat_dom_sf"/>
</dbReference>
<dbReference type="InterPro" id="IPR001680">
    <property type="entry name" value="WD40_rpt"/>
</dbReference>
<keyword evidence="2 7" id="KW-0853">WD repeat</keyword>
<evidence type="ECO:0000256" key="4">
    <source>
        <dbReference type="ARBA" id="ARBA00022737"/>
    </source>
</evidence>
<dbReference type="GO" id="GO:0051301">
    <property type="term" value="P:cell division"/>
    <property type="evidence" value="ECO:0007669"/>
    <property type="project" value="UniProtKB-KW"/>
</dbReference>
<comment type="caution">
    <text evidence="10">The sequence shown here is derived from an EMBL/GenBank/DDBJ whole genome shotgun (WGS) entry which is preliminary data.</text>
</comment>
<sequence length="324" mass="35661">MDDPTLSNQRNQSVPSTPSLNVPTTMSDSSFHLENLPYRTMHINRMINSSYNRSPSRTIYSDRFIPSRSGSNFALFDISNSPTSTEGKEDGSGTYNSLLRAALFGPDTPDKKDSLDAPACRNIFRYKTETKRSLHSLSPFGLDDSVPGISHSPVKAPRKVPRSPYKVLDAPALQDDFYLNLVDWSSNNVLAVGLGNCVYLWNACSSKVTKLCDLGIDDSVCSVSWAQRGTHLAVGTSDGEVEIWDASRCQRVRTMEGHRLRVGALAWSSSLLSSGSRDKSILQRDIRAPDDFASKLSGHKSEVCGLKWSYDNRELASGGNDNKV</sequence>
<evidence type="ECO:0000256" key="2">
    <source>
        <dbReference type="ARBA" id="ARBA00022574"/>
    </source>
</evidence>
<dbReference type="GO" id="GO:0016567">
    <property type="term" value="P:protein ubiquitination"/>
    <property type="evidence" value="ECO:0007669"/>
    <property type="project" value="UniProtKB-UniPathway"/>
</dbReference>
<reference evidence="10 11" key="1">
    <citation type="journal article" date="2019" name="Genome Biol. Evol.">
        <title>Insights into the evolution of the New World diploid cottons (Gossypium, subgenus Houzingenia) based on genome sequencing.</title>
        <authorList>
            <person name="Grover C.E."/>
            <person name="Arick M.A. 2nd"/>
            <person name="Thrash A."/>
            <person name="Conover J.L."/>
            <person name="Sanders W.S."/>
            <person name="Peterson D.G."/>
            <person name="Frelichowski J.E."/>
            <person name="Scheffler J.A."/>
            <person name="Scheffler B.E."/>
            <person name="Wendel J.F."/>
        </authorList>
    </citation>
    <scope>NUCLEOTIDE SEQUENCE [LARGE SCALE GENOMIC DNA]</scope>
    <source>
        <strain evidence="10">8</strain>
        <tissue evidence="10">Leaf</tissue>
    </source>
</reference>
<feature type="domain" description="CDC20/Fizzy WD40" evidence="9">
    <location>
        <begin position="168"/>
        <end position="324"/>
    </location>
</feature>
<dbReference type="PROSITE" id="PS50082">
    <property type="entry name" value="WD_REPEATS_2"/>
    <property type="match status" value="2"/>
</dbReference>
<feature type="repeat" description="WD" evidence="7">
    <location>
        <begin position="213"/>
        <end position="254"/>
    </location>
</feature>
<evidence type="ECO:0000256" key="3">
    <source>
        <dbReference type="ARBA" id="ARBA00022618"/>
    </source>
</evidence>
<feature type="repeat" description="WD" evidence="7">
    <location>
        <begin position="296"/>
        <end position="324"/>
    </location>
</feature>
<dbReference type="Pfam" id="PF24807">
    <property type="entry name" value="WD40_CDC20-Fz"/>
    <property type="match status" value="1"/>
</dbReference>
<evidence type="ECO:0000256" key="6">
    <source>
        <dbReference type="ARBA" id="ARBA00023306"/>
    </source>
</evidence>
<evidence type="ECO:0000259" key="9">
    <source>
        <dbReference type="Pfam" id="PF24807"/>
    </source>
</evidence>
<name>A0A7J8PGZ5_GOSRA</name>
<dbReference type="GO" id="GO:0031145">
    <property type="term" value="P:anaphase-promoting complex-dependent catabolic process"/>
    <property type="evidence" value="ECO:0007669"/>
    <property type="project" value="TreeGrafter"/>
</dbReference>
<proteinExistence type="inferred from homology"/>
<feature type="non-terminal residue" evidence="10">
    <location>
        <position position="1"/>
    </location>
</feature>
<evidence type="ECO:0000313" key="11">
    <source>
        <dbReference type="Proteomes" id="UP000593578"/>
    </source>
</evidence>
<dbReference type="PANTHER" id="PTHR19918">
    <property type="entry name" value="CELL DIVISION CYCLE 20 CDC20 FIZZY -RELATED"/>
    <property type="match status" value="1"/>
</dbReference>
<dbReference type="PROSITE" id="PS50294">
    <property type="entry name" value="WD_REPEATS_REGION"/>
    <property type="match status" value="2"/>
</dbReference>
<dbReference type="AlphaFoldDB" id="A0A7J8PGZ5"/>
<dbReference type="GO" id="GO:1990757">
    <property type="term" value="F:ubiquitin ligase activator activity"/>
    <property type="evidence" value="ECO:0007669"/>
    <property type="project" value="TreeGrafter"/>
</dbReference>
<dbReference type="Proteomes" id="UP000593578">
    <property type="component" value="Unassembled WGS sequence"/>
</dbReference>
<keyword evidence="3" id="KW-0132">Cell division</keyword>
<gene>
    <name evidence="10" type="ORF">Gorai_001493</name>
</gene>
<evidence type="ECO:0000256" key="1">
    <source>
        <dbReference type="ARBA" id="ARBA00006445"/>
    </source>
</evidence>
<evidence type="ECO:0000256" key="7">
    <source>
        <dbReference type="PROSITE-ProRule" id="PRU00221"/>
    </source>
</evidence>
<dbReference type="SUPFAM" id="SSF50978">
    <property type="entry name" value="WD40 repeat-like"/>
    <property type="match status" value="1"/>
</dbReference>
<dbReference type="GO" id="GO:0010997">
    <property type="term" value="F:anaphase-promoting complex binding"/>
    <property type="evidence" value="ECO:0007669"/>
    <property type="project" value="InterPro"/>
</dbReference>
<dbReference type="InterPro" id="IPR015943">
    <property type="entry name" value="WD40/YVTN_repeat-like_dom_sf"/>
</dbReference>
<dbReference type="InterPro" id="IPR033010">
    <property type="entry name" value="Cdc20/Fizzy"/>
</dbReference>
<feature type="region of interest" description="Disordered" evidence="8">
    <location>
        <begin position="1"/>
        <end position="28"/>
    </location>
</feature>
<accession>A0A7J8PGZ5</accession>
<keyword evidence="4" id="KW-0677">Repeat</keyword>
<evidence type="ECO:0000256" key="8">
    <source>
        <dbReference type="SAM" id="MobiDB-lite"/>
    </source>
</evidence>
<comment type="similarity">
    <text evidence="1">Belongs to the WD repeat CDC20/Fizzy family.</text>
</comment>
<dbReference type="PANTHER" id="PTHR19918:SF1">
    <property type="entry name" value="FIZZY-RELATED PROTEIN HOMOLOG"/>
    <property type="match status" value="1"/>
</dbReference>
<dbReference type="GO" id="GO:0005680">
    <property type="term" value="C:anaphase-promoting complex"/>
    <property type="evidence" value="ECO:0007669"/>
    <property type="project" value="TreeGrafter"/>
</dbReference>
<evidence type="ECO:0000256" key="5">
    <source>
        <dbReference type="ARBA" id="ARBA00022776"/>
    </source>
</evidence>
<protein>
    <recommendedName>
        <fullName evidence="9">CDC20/Fizzy WD40 domain-containing protein</fullName>
    </recommendedName>
</protein>